<dbReference type="InterPro" id="IPR013901">
    <property type="entry name" value="Anthrone_oxy"/>
</dbReference>
<dbReference type="Proteomes" id="UP000241818">
    <property type="component" value="Unassembled WGS sequence"/>
</dbReference>
<evidence type="ECO:0000256" key="6">
    <source>
        <dbReference type="SAM" id="Phobius"/>
    </source>
</evidence>
<keyword evidence="3 6" id="KW-1133">Transmembrane helix</keyword>
<dbReference type="RefSeq" id="XP_024719665.1">
    <property type="nucleotide sequence ID" value="XM_024865271.1"/>
</dbReference>
<comment type="subcellular location">
    <subcellularLocation>
        <location evidence="1">Membrane</location>
        <topology evidence="1">Multi-pass membrane protein</topology>
    </subcellularLocation>
</comment>
<dbReference type="EMBL" id="KZ679013">
    <property type="protein sequence ID" value="PSS15066.1"/>
    <property type="molecule type" value="Genomic_DNA"/>
</dbReference>
<feature type="transmembrane region" description="Helical" evidence="6">
    <location>
        <begin position="12"/>
        <end position="34"/>
    </location>
</feature>
<evidence type="ECO:0000256" key="1">
    <source>
        <dbReference type="ARBA" id="ARBA00004141"/>
    </source>
</evidence>
<evidence type="ECO:0008006" key="9">
    <source>
        <dbReference type="Google" id="ProtNLM"/>
    </source>
</evidence>
<keyword evidence="4 6" id="KW-0472">Membrane</keyword>
<name>A0A2T3AYB6_AMORE</name>
<feature type="transmembrane region" description="Helical" evidence="6">
    <location>
        <begin position="55"/>
        <end position="74"/>
    </location>
</feature>
<proteinExistence type="inferred from homology"/>
<feature type="transmembrane region" description="Helical" evidence="6">
    <location>
        <begin position="86"/>
        <end position="107"/>
    </location>
</feature>
<dbReference type="OrthoDB" id="5954308at2759"/>
<evidence type="ECO:0000256" key="3">
    <source>
        <dbReference type="ARBA" id="ARBA00022989"/>
    </source>
</evidence>
<keyword evidence="2 6" id="KW-0812">Transmembrane</keyword>
<dbReference type="Pfam" id="PF08592">
    <property type="entry name" value="Anthrone_oxy"/>
    <property type="match status" value="1"/>
</dbReference>
<organism evidence="7 8">
    <name type="scientific">Amorphotheca resinae ATCC 22711</name>
    <dbReference type="NCBI Taxonomy" id="857342"/>
    <lineage>
        <taxon>Eukaryota</taxon>
        <taxon>Fungi</taxon>
        <taxon>Dikarya</taxon>
        <taxon>Ascomycota</taxon>
        <taxon>Pezizomycotina</taxon>
        <taxon>Leotiomycetes</taxon>
        <taxon>Helotiales</taxon>
        <taxon>Amorphothecaceae</taxon>
        <taxon>Amorphotheca</taxon>
    </lineage>
</organism>
<dbReference type="PANTHER" id="PTHR35042:SF1">
    <property type="entry name" value="DUF1772-DOMAIN-CONTAINING PROTEIN"/>
    <property type="match status" value="1"/>
</dbReference>
<evidence type="ECO:0000256" key="5">
    <source>
        <dbReference type="ARBA" id="ARBA00034313"/>
    </source>
</evidence>
<sequence>MSDSPLPIRLTQAVGLTTSLLLGGGNCAISVLFVPRLLESPAPLLLQQWNNLYQVGMRTFPPLAIVASVSYFYLARDAGFGESWKATAYAISGALTVGIIPYTLLFMKKINGKLATKLEEIRNLGKPESVVEEEESVGEESAHQLLDLWGLLNLMRGLMLSTAGVLGVWTVLN</sequence>
<accession>A0A2T3AYB6</accession>
<feature type="transmembrane region" description="Helical" evidence="6">
    <location>
        <begin position="154"/>
        <end position="172"/>
    </location>
</feature>
<protein>
    <recommendedName>
        <fullName evidence="9">DUF1772 domain-containing protein</fullName>
    </recommendedName>
</protein>
<dbReference type="PANTHER" id="PTHR35042">
    <property type="entry name" value="ANTHRONE OXYGENASE ENCC"/>
    <property type="match status" value="1"/>
</dbReference>
<keyword evidence="8" id="KW-1185">Reference proteome</keyword>
<evidence type="ECO:0000313" key="8">
    <source>
        <dbReference type="Proteomes" id="UP000241818"/>
    </source>
</evidence>
<evidence type="ECO:0000256" key="4">
    <source>
        <dbReference type="ARBA" id="ARBA00023136"/>
    </source>
</evidence>
<comment type="similarity">
    <text evidence="5">Belongs to the anthrone oxygenase family.</text>
</comment>
<dbReference type="AlphaFoldDB" id="A0A2T3AYB6"/>
<reference evidence="7 8" key="1">
    <citation type="journal article" date="2018" name="New Phytol.">
        <title>Comparative genomics and transcriptomics depict ericoid mycorrhizal fungi as versatile saprotrophs and plant mutualists.</title>
        <authorList>
            <person name="Martino E."/>
            <person name="Morin E."/>
            <person name="Grelet G.A."/>
            <person name="Kuo A."/>
            <person name="Kohler A."/>
            <person name="Daghino S."/>
            <person name="Barry K.W."/>
            <person name="Cichocki N."/>
            <person name="Clum A."/>
            <person name="Dockter R.B."/>
            <person name="Hainaut M."/>
            <person name="Kuo R.C."/>
            <person name="LaButti K."/>
            <person name="Lindahl B.D."/>
            <person name="Lindquist E.A."/>
            <person name="Lipzen A."/>
            <person name="Khouja H.R."/>
            <person name="Magnuson J."/>
            <person name="Murat C."/>
            <person name="Ohm R.A."/>
            <person name="Singer S.W."/>
            <person name="Spatafora J.W."/>
            <person name="Wang M."/>
            <person name="Veneault-Fourrey C."/>
            <person name="Henrissat B."/>
            <person name="Grigoriev I.V."/>
            <person name="Martin F.M."/>
            <person name="Perotto S."/>
        </authorList>
    </citation>
    <scope>NUCLEOTIDE SEQUENCE [LARGE SCALE GENOMIC DNA]</scope>
    <source>
        <strain evidence="7 8">ATCC 22711</strain>
    </source>
</reference>
<dbReference type="InParanoid" id="A0A2T3AYB6"/>
<dbReference type="GeneID" id="36573352"/>
<evidence type="ECO:0000256" key="2">
    <source>
        <dbReference type="ARBA" id="ARBA00022692"/>
    </source>
</evidence>
<evidence type="ECO:0000313" key="7">
    <source>
        <dbReference type="EMBL" id="PSS15066.1"/>
    </source>
</evidence>
<dbReference type="GO" id="GO:0016020">
    <property type="term" value="C:membrane"/>
    <property type="evidence" value="ECO:0007669"/>
    <property type="project" value="UniProtKB-SubCell"/>
</dbReference>
<gene>
    <name evidence="7" type="ORF">M430DRAFT_256427</name>
</gene>